<feature type="region of interest" description="Disordered" evidence="1">
    <location>
        <begin position="243"/>
        <end position="268"/>
    </location>
</feature>
<dbReference type="EnsemblMetazoa" id="ACOM022450-RA">
    <property type="protein sequence ID" value="ACOM022450-PA.1"/>
    <property type="gene ID" value="ACOM022450"/>
</dbReference>
<organism evidence="3">
    <name type="scientific">Anopheles coluzzii</name>
    <name type="common">African malaria mosquito</name>
    <dbReference type="NCBI Taxonomy" id="1518534"/>
    <lineage>
        <taxon>Eukaryota</taxon>
        <taxon>Metazoa</taxon>
        <taxon>Ecdysozoa</taxon>
        <taxon>Arthropoda</taxon>
        <taxon>Hexapoda</taxon>
        <taxon>Insecta</taxon>
        <taxon>Pterygota</taxon>
        <taxon>Neoptera</taxon>
        <taxon>Endopterygota</taxon>
        <taxon>Diptera</taxon>
        <taxon>Nematocera</taxon>
        <taxon>Culicoidea</taxon>
        <taxon>Culicidae</taxon>
        <taxon>Anophelinae</taxon>
        <taxon>Anopheles</taxon>
    </lineage>
</organism>
<dbReference type="Proteomes" id="UP000075882">
    <property type="component" value="Unassembled WGS sequence"/>
</dbReference>
<evidence type="ECO:0000256" key="1">
    <source>
        <dbReference type="SAM" id="MobiDB-lite"/>
    </source>
</evidence>
<feature type="region of interest" description="Disordered" evidence="1">
    <location>
        <begin position="202"/>
        <end position="228"/>
    </location>
</feature>
<reference evidence="3" key="1">
    <citation type="submission" date="2022-08" db="UniProtKB">
        <authorList>
            <consortium name="EnsemblMetazoa"/>
        </authorList>
    </citation>
    <scope>IDENTIFICATION</scope>
</reference>
<sequence>MIAKEPHRPFNPALQQPVVRQLVQHDQLDQHAQLLPAPLRIDTAAFLLLLRLASVAVVVVAQLQVLPDDGAIAGPLLVAPLPDALQQRLQHIAGHQAAGDRCPYLPVVVPVEPEVPEVFIAHLEPGERAELGQQARRKLLDRLVLPPDRRVPDAAQAEPPGVDAARQKDARLDREHVQVPERLQMVPVVVAVRGELREDRADEGRYRLGRPGQREPAGAQKQKPKRHMHRHVRAVRHVLEADARPQHADGAQHAQTARAGQHEREGEQQHYRAVLDHLAADEPGQAGGRFGRALLQPDALLDEVLQVVVERLDGRLAGGAGVPQPDRDRTPAHDATVRLAVQHLLELGQPVGEGGSTSAATITGSVRLLRRLRGAHCVVLRLLLLLLLLLWSIAREGNVLP</sequence>
<evidence type="ECO:0000256" key="2">
    <source>
        <dbReference type="SAM" id="Phobius"/>
    </source>
</evidence>
<protein>
    <submittedName>
        <fullName evidence="3">Uncharacterized protein</fullName>
    </submittedName>
</protein>
<keyword evidence="2" id="KW-1133">Transmembrane helix</keyword>
<feature type="transmembrane region" description="Helical" evidence="2">
    <location>
        <begin position="375"/>
        <end position="394"/>
    </location>
</feature>
<evidence type="ECO:0000313" key="3">
    <source>
        <dbReference type="EnsemblMetazoa" id="ACOM022450-PA.1"/>
    </source>
</evidence>
<name>A0A8W7NZQ9_ANOCL</name>
<accession>A0A8W7NZQ9</accession>
<proteinExistence type="predicted"/>
<keyword evidence="2" id="KW-0472">Membrane</keyword>
<dbReference type="AlphaFoldDB" id="A0A8W7NZQ9"/>
<keyword evidence="2" id="KW-0812">Transmembrane</keyword>